<dbReference type="Proteomes" id="UP000323844">
    <property type="component" value="Chromosome"/>
</dbReference>
<keyword evidence="1" id="KW-0175">Coiled coil</keyword>
<organism evidence="2 3">
    <name type="scientific">Candidatus Sneabacter namystus</name>
    <dbReference type="NCBI Taxonomy" id="2601646"/>
    <lineage>
        <taxon>Bacteria</taxon>
        <taxon>Pseudomonadati</taxon>
        <taxon>Pseudomonadota</taxon>
        <taxon>Alphaproteobacteria</taxon>
        <taxon>Rickettsiales</taxon>
        <taxon>Rickettsiaceae</taxon>
        <taxon>Rickettsieae</taxon>
        <taxon>Candidatus Sneabacter</taxon>
    </lineage>
</organism>
<evidence type="ECO:0000313" key="3">
    <source>
        <dbReference type="Proteomes" id="UP000323844"/>
    </source>
</evidence>
<accession>A0A5C0UJK8</accession>
<feature type="coiled-coil region" evidence="1">
    <location>
        <begin position="1"/>
        <end position="28"/>
    </location>
</feature>
<keyword evidence="3" id="KW-1185">Reference proteome</keyword>
<dbReference type="EMBL" id="CP043312">
    <property type="protein sequence ID" value="QEK39703.1"/>
    <property type="molecule type" value="Genomic_DNA"/>
</dbReference>
<proteinExistence type="predicted"/>
<reference evidence="2 3" key="1">
    <citation type="submission" date="2019-08" db="EMBL/GenBank/DDBJ databases">
        <title>Highly reduced genomes of protist endosymbionts show evolutionary convergence.</title>
        <authorList>
            <person name="George E."/>
            <person name="Husnik F."/>
            <person name="Tashyreva D."/>
            <person name="Prokopchuk G."/>
            <person name="Horak A."/>
            <person name="Kwong W.K."/>
            <person name="Lukes J."/>
            <person name="Keeling P.J."/>
        </authorList>
    </citation>
    <scope>NUCLEOTIDE SEQUENCE [LARGE SCALE GENOMIC DNA]</scope>
    <source>
        <strain evidence="2">1621</strain>
    </source>
</reference>
<name>A0A5C0UJK8_9RICK</name>
<dbReference type="AlphaFoldDB" id="A0A5C0UJK8"/>
<sequence length="89" mass="10638">MVVLEHKTEEIKKEIKKEQARMNILKAELCYISRPQRIRHLTEKHLKSLGQTKAEQIVKNVKDNPKKYQTPIRKVVSKKVENIKWNFKT</sequence>
<dbReference type="KEGG" id="snay:FZC37_02045"/>
<evidence type="ECO:0000256" key="1">
    <source>
        <dbReference type="SAM" id="Coils"/>
    </source>
</evidence>
<evidence type="ECO:0000313" key="2">
    <source>
        <dbReference type="EMBL" id="QEK39703.1"/>
    </source>
</evidence>
<gene>
    <name evidence="2" type="ORF">FZC37_02045</name>
</gene>
<protein>
    <submittedName>
        <fullName evidence="2">Uncharacterized protein</fullName>
    </submittedName>
</protein>
<dbReference type="OrthoDB" id="7165680at2"/>